<dbReference type="EMBL" id="LR031576">
    <property type="protein sequence ID" value="VDD13457.1"/>
    <property type="molecule type" value="Genomic_DNA"/>
</dbReference>
<reference evidence="2" key="1">
    <citation type="submission" date="2018-11" db="EMBL/GenBank/DDBJ databases">
        <authorList>
            <consortium name="Genoscope - CEA"/>
            <person name="William W."/>
        </authorList>
    </citation>
    <scope>NUCLEOTIDE SEQUENCE</scope>
</reference>
<dbReference type="EMBL" id="LS974620">
    <property type="protein sequence ID" value="CAG7907100.1"/>
    <property type="molecule type" value="Genomic_DNA"/>
</dbReference>
<evidence type="ECO:0000313" key="1">
    <source>
        <dbReference type="EMBL" id="CAG7907100.1"/>
    </source>
</evidence>
<dbReference type="Gramene" id="A04p20010.2_BraZ1">
    <property type="protein sequence ID" value="A04p20010.2_BraZ1.CDS"/>
    <property type="gene ID" value="A04g20010.2_BraZ1"/>
</dbReference>
<evidence type="ECO:0000313" key="2">
    <source>
        <dbReference type="EMBL" id="VDD13457.1"/>
    </source>
</evidence>
<dbReference type="Proteomes" id="UP000694005">
    <property type="component" value="Chromosome A04"/>
</dbReference>
<gene>
    <name evidence="2" type="ORF">BRAA04T17469Z</name>
    <name evidence="1" type="ORF">BRAPAZ1V2_A04P20010.2</name>
</gene>
<proteinExistence type="predicted"/>
<sequence length="58" mass="6699">MTSGLDKSVKRKNDKWLKDVLSHLCSIQISLKIVEVMILSSNFKKETEKQFVGSFRRA</sequence>
<dbReference type="AlphaFoldDB" id="A0A3P6C4K1"/>
<name>A0A3P6C4K1_BRACM</name>
<organism evidence="2">
    <name type="scientific">Brassica campestris</name>
    <name type="common">Field mustard</name>
    <dbReference type="NCBI Taxonomy" id="3711"/>
    <lineage>
        <taxon>Eukaryota</taxon>
        <taxon>Viridiplantae</taxon>
        <taxon>Streptophyta</taxon>
        <taxon>Embryophyta</taxon>
        <taxon>Tracheophyta</taxon>
        <taxon>Spermatophyta</taxon>
        <taxon>Magnoliopsida</taxon>
        <taxon>eudicotyledons</taxon>
        <taxon>Gunneridae</taxon>
        <taxon>Pentapetalae</taxon>
        <taxon>rosids</taxon>
        <taxon>malvids</taxon>
        <taxon>Brassicales</taxon>
        <taxon>Brassicaceae</taxon>
        <taxon>Brassiceae</taxon>
        <taxon>Brassica</taxon>
    </lineage>
</organism>
<accession>A0A3P6C4K1</accession>
<protein>
    <submittedName>
        <fullName evidence="1">Uncharacterized protein</fullName>
    </submittedName>
</protein>